<name>A0ACC6P0C8_9BURK</name>
<organism evidence="1 2">
    <name type="scientific">Amphibiibacter pelophylacis</name>
    <dbReference type="NCBI Taxonomy" id="1799477"/>
    <lineage>
        <taxon>Bacteria</taxon>
        <taxon>Pseudomonadati</taxon>
        <taxon>Pseudomonadota</taxon>
        <taxon>Betaproteobacteria</taxon>
        <taxon>Burkholderiales</taxon>
        <taxon>Sphaerotilaceae</taxon>
        <taxon>Amphibiibacter</taxon>
    </lineage>
</organism>
<evidence type="ECO:0000313" key="1">
    <source>
        <dbReference type="EMBL" id="MEJ7137254.1"/>
    </source>
</evidence>
<proteinExistence type="predicted"/>
<dbReference type="Proteomes" id="UP001364695">
    <property type="component" value="Unassembled WGS sequence"/>
</dbReference>
<comment type="caution">
    <text evidence="1">The sequence shown here is derived from an EMBL/GenBank/DDBJ whole genome shotgun (WGS) entry which is preliminary data.</text>
</comment>
<gene>
    <name evidence="1" type="ORF">RV045_02265</name>
</gene>
<reference evidence="1" key="1">
    <citation type="submission" date="2023-10" db="EMBL/GenBank/DDBJ databases">
        <title>Amphibacter perezi, gen. nov., sp. nov. a novel taxa of the family Comamonadaceae, class Betaproteobacteria isolated from the skin microbiota of Pelophylax perezi from different populations.</title>
        <authorList>
            <person name="Costa S."/>
            <person name="Proenca D.N."/>
            <person name="Lopes I."/>
            <person name="Morais P.V."/>
        </authorList>
    </citation>
    <scope>NUCLEOTIDE SEQUENCE</scope>
    <source>
        <strain evidence="1">SL12-8</strain>
    </source>
</reference>
<keyword evidence="2" id="KW-1185">Reference proteome</keyword>
<protein>
    <submittedName>
        <fullName evidence="1">Trm112 family protein</fullName>
    </submittedName>
</protein>
<dbReference type="EMBL" id="JAWDIE010000003">
    <property type="protein sequence ID" value="MEJ7137254.1"/>
    <property type="molecule type" value="Genomic_DNA"/>
</dbReference>
<evidence type="ECO:0000313" key="2">
    <source>
        <dbReference type="Proteomes" id="UP001364695"/>
    </source>
</evidence>
<sequence length="75" mass="7754">MSLDPKLLTLLVCPLCKGPLSAHHGPAPASGHPMLDALVCRADHLAFPVIDGIPHMLESDALALDEQGEPIPAAG</sequence>
<accession>A0ACC6P0C8</accession>